<dbReference type="EMBL" id="LBIC01000001">
    <property type="protein sequence ID" value="KKW93952.1"/>
    <property type="molecule type" value="Genomic_DNA"/>
</dbReference>
<dbReference type="RefSeq" id="WP_046762386.1">
    <property type="nucleotide sequence ID" value="NZ_LBIC01000001.1"/>
</dbReference>
<dbReference type="InterPro" id="IPR038713">
    <property type="entry name" value="Terminase_Gp1_N_sf"/>
</dbReference>
<dbReference type="Pfam" id="PF03592">
    <property type="entry name" value="Terminase_2"/>
    <property type="match status" value="1"/>
</dbReference>
<sequence length="182" mass="20126">MSLTDKQAAFVREYLIDMNATAAYKRAGYTATGNAAEVNASRLLSNAKVAAAVAAAQAERAERTKVDSDWVLTRLADEAQADMADLYDEHGNLKSVHEWPLIWRQGLVSGIETVQEKIGEDEAGRPEYATVRKVKLSDRIKRVDLIGKHVDVQAFKEKVDVTVTNLADVIAERRKRVSDAAR</sequence>
<keyword evidence="2" id="KW-0231">Viral genome packaging</keyword>
<dbReference type="GO" id="GO:0051276">
    <property type="term" value="P:chromosome organization"/>
    <property type="evidence" value="ECO:0007669"/>
    <property type="project" value="InterPro"/>
</dbReference>
<keyword evidence="4" id="KW-1185">Reference proteome</keyword>
<dbReference type="STRING" id="56193.YP76_04770"/>
<dbReference type="InterPro" id="IPR052404">
    <property type="entry name" value="SPP1-like_terminase"/>
</dbReference>
<protein>
    <submittedName>
        <fullName evidence="3">Terminase</fullName>
    </submittedName>
</protein>
<keyword evidence="1" id="KW-1188">Viral release from host cell</keyword>
<gene>
    <name evidence="3" type="ORF">YP76_04770</name>
</gene>
<dbReference type="Gene3D" id="1.10.10.1400">
    <property type="entry name" value="Terminase, small subunit, N-terminal DNA-binding domain, HTH motif"/>
    <property type="match status" value="1"/>
</dbReference>
<dbReference type="Proteomes" id="UP000033874">
    <property type="component" value="Unassembled WGS sequence"/>
</dbReference>
<evidence type="ECO:0000256" key="1">
    <source>
        <dbReference type="ARBA" id="ARBA00022612"/>
    </source>
</evidence>
<accession>A0A0M3AUS0</accession>
<dbReference type="PANTHER" id="PTHR41328">
    <property type="entry name" value="TERMINASE SMALL SUBUNIT-RELATED"/>
    <property type="match status" value="1"/>
</dbReference>
<proteinExistence type="predicted"/>
<organism evidence="3 4">
    <name type="scientific">Sphingobium chungbukense</name>
    <dbReference type="NCBI Taxonomy" id="56193"/>
    <lineage>
        <taxon>Bacteria</taxon>
        <taxon>Pseudomonadati</taxon>
        <taxon>Pseudomonadota</taxon>
        <taxon>Alphaproteobacteria</taxon>
        <taxon>Sphingomonadales</taxon>
        <taxon>Sphingomonadaceae</taxon>
        <taxon>Sphingobium</taxon>
    </lineage>
</organism>
<dbReference type="PANTHER" id="PTHR41328:SF2">
    <property type="entry name" value="TERMINASE SMALL SUBUNIT"/>
    <property type="match status" value="1"/>
</dbReference>
<evidence type="ECO:0000256" key="2">
    <source>
        <dbReference type="ARBA" id="ARBA00023219"/>
    </source>
</evidence>
<comment type="caution">
    <text evidence="3">The sequence shown here is derived from an EMBL/GenBank/DDBJ whole genome shotgun (WGS) entry which is preliminary data.</text>
</comment>
<dbReference type="PATRIC" id="fig|56193.3.peg.985"/>
<dbReference type="AlphaFoldDB" id="A0A0M3AUS0"/>
<name>A0A0M3AUS0_9SPHN</name>
<evidence type="ECO:0000313" key="3">
    <source>
        <dbReference type="EMBL" id="KKW93952.1"/>
    </source>
</evidence>
<reference evidence="3 4" key="1">
    <citation type="submission" date="2015-04" db="EMBL/GenBank/DDBJ databases">
        <title>Genome sequence of aromatic hydrocarbons-degrading Sphingobium chungbukense DJ77.</title>
        <authorList>
            <person name="Kim Y.-C."/>
            <person name="Chae J.-C."/>
        </authorList>
    </citation>
    <scope>NUCLEOTIDE SEQUENCE [LARGE SCALE GENOMIC DNA]</scope>
    <source>
        <strain evidence="3 4">DJ77</strain>
    </source>
</reference>
<dbReference type="InterPro" id="IPR005335">
    <property type="entry name" value="Terminase_ssu"/>
</dbReference>
<evidence type="ECO:0000313" key="4">
    <source>
        <dbReference type="Proteomes" id="UP000033874"/>
    </source>
</evidence>